<protein>
    <recommendedName>
        <fullName evidence="4">BTB domain-containing protein</fullName>
    </recommendedName>
</protein>
<name>A0A6V7PID8_ANACO</name>
<dbReference type="PROSITE" id="PS50097">
    <property type="entry name" value="BTB"/>
    <property type="match status" value="1"/>
</dbReference>
<dbReference type="PANTHER" id="PTHR31060">
    <property type="entry name" value="OSJNBA0011J08.25 PROTEIN-RELATED"/>
    <property type="match status" value="1"/>
</dbReference>
<organism evidence="5">
    <name type="scientific">Ananas comosus var. bracteatus</name>
    <name type="common">red pineapple</name>
    <dbReference type="NCBI Taxonomy" id="296719"/>
    <lineage>
        <taxon>Eukaryota</taxon>
        <taxon>Viridiplantae</taxon>
        <taxon>Streptophyta</taxon>
        <taxon>Embryophyta</taxon>
        <taxon>Tracheophyta</taxon>
        <taxon>Spermatophyta</taxon>
        <taxon>Magnoliopsida</taxon>
        <taxon>Liliopsida</taxon>
        <taxon>Poales</taxon>
        <taxon>Bromeliaceae</taxon>
        <taxon>Bromelioideae</taxon>
        <taxon>Ananas</taxon>
    </lineage>
</organism>
<dbReference type="InterPro" id="IPR058039">
    <property type="entry name" value="At3g05675-like_ankyrin"/>
</dbReference>
<dbReference type="EMBL" id="LR862148">
    <property type="protein sequence ID" value="CAD1830286.1"/>
    <property type="molecule type" value="Genomic_DNA"/>
</dbReference>
<sequence length="439" mass="49750">MDQASVSEAYIFGDQATSDITICLQNKDDRPEWFHCHSPILIKKSRFFSDQLVNHNNTSLTLEFNRCIEVQCPKSDYDHYVKLLNLLYLSEESLLGSFDSVKSTLGILRASISLQCESIIQNCIEYLEAVPWDEKEEEDILSLVPSLGPRAFPILARVNPVNNNSVKNVFLSAIRFATNMESPPPPFLEELKTSAQEQIEYMLLEDEDTPLVVTDEDVKSEVQAGLEKMFTTFKNGLESLPFEFDQSPEQAEQRVLYDLADLEWISNVLPKIEMMKDFVSSWIEISQYVIAVVQGEKYNSNLWAVKAKLIEVTGKALDAVGYGSVVLPTSSRVEFINTWLPYLRKMKPLLDSKSEEDEGFCHKIDGDVCQNIEGAIVSLVLALPSSDQAEILAEWMSKMEQLKYPDLSEAFEVWCYRTKTAKRRLMVSLDGAGNNPVSF</sequence>
<comment type="pathway">
    <text evidence="2">Protein modification; protein ubiquitination.</text>
</comment>
<dbReference type="GO" id="GO:0016567">
    <property type="term" value="P:protein ubiquitination"/>
    <property type="evidence" value="ECO:0007669"/>
    <property type="project" value="UniProtKB-UniPathway"/>
</dbReference>
<feature type="domain" description="BTB" evidence="4">
    <location>
        <begin position="18"/>
        <end position="96"/>
    </location>
</feature>
<proteinExistence type="predicted"/>
<reference evidence="5" key="1">
    <citation type="submission" date="2020-07" db="EMBL/GenBank/DDBJ databases">
        <authorList>
            <person name="Lin J."/>
        </authorList>
    </citation>
    <scope>NUCLEOTIDE SEQUENCE</scope>
</reference>
<dbReference type="UniPathway" id="UPA00143"/>
<evidence type="ECO:0000313" key="5">
    <source>
        <dbReference type="EMBL" id="CAD1830286.1"/>
    </source>
</evidence>
<dbReference type="InterPro" id="IPR011333">
    <property type="entry name" value="SKP1/BTB/POZ_sf"/>
</dbReference>
<evidence type="ECO:0000256" key="3">
    <source>
        <dbReference type="ARBA" id="ARBA00022786"/>
    </source>
</evidence>
<dbReference type="Pfam" id="PF25553">
    <property type="entry name" value="BTB-POZ_ANK-like"/>
    <property type="match status" value="1"/>
</dbReference>
<accession>A0A6V7PID8</accession>
<dbReference type="AlphaFoldDB" id="A0A6V7PID8"/>
<evidence type="ECO:0000256" key="1">
    <source>
        <dbReference type="ARBA" id="ARBA00002668"/>
    </source>
</evidence>
<dbReference type="InterPro" id="IPR000210">
    <property type="entry name" value="BTB/POZ_dom"/>
</dbReference>
<dbReference type="Gene3D" id="3.30.710.10">
    <property type="entry name" value="Potassium Channel Kv1.1, Chain A"/>
    <property type="match status" value="1"/>
</dbReference>
<comment type="function">
    <text evidence="1">May act as a substrate-specific adapter of an E3 ubiquitin-protein ligase complex (CUL3-RBX1-BTB) which mediates the ubiquitination and subsequent proteasomal degradation of target proteins.</text>
</comment>
<dbReference type="Pfam" id="PF00651">
    <property type="entry name" value="BTB"/>
    <property type="match status" value="1"/>
</dbReference>
<evidence type="ECO:0000256" key="2">
    <source>
        <dbReference type="ARBA" id="ARBA00004906"/>
    </source>
</evidence>
<evidence type="ECO:0000259" key="4">
    <source>
        <dbReference type="PROSITE" id="PS50097"/>
    </source>
</evidence>
<keyword evidence="3" id="KW-0833">Ubl conjugation pathway</keyword>
<dbReference type="PANTHER" id="PTHR31060:SF7">
    <property type="entry name" value="OS06G0129200 PROTEIN"/>
    <property type="match status" value="1"/>
</dbReference>
<gene>
    <name evidence="5" type="ORF">CB5_LOCUS13497</name>
</gene>
<dbReference type="InterPro" id="IPR038920">
    <property type="entry name" value="At3g05675-like"/>
</dbReference>
<dbReference type="SUPFAM" id="SSF54695">
    <property type="entry name" value="POZ domain"/>
    <property type="match status" value="1"/>
</dbReference>